<keyword evidence="3" id="KW-1185">Reference proteome</keyword>
<dbReference type="AlphaFoldDB" id="A0A0D0D642"/>
<gene>
    <name evidence="2" type="ORF">PAXRUDRAFT_105608</name>
</gene>
<dbReference type="OrthoDB" id="2430314at2759"/>
<dbReference type="InParanoid" id="A0A0D0D642"/>
<reference evidence="2 3" key="1">
    <citation type="submission" date="2014-04" db="EMBL/GenBank/DDBJ databases">
        <authorList>
            <consortium name="DOE Joint Genome Institute"/>
            <person name="Kuo A."/>
            <person name="Kohler A."/>
            <person name="Jargeat P."/>
            <person name="Nagy L.G."/>
            <person name="Floudas D."/>
            <person name="Copeland A."/>
            <person name="Barry K.W."/>
            <person name="Cichocki N."/>
            <person name="Veneault-Fourrey C."/>
            <person name="LaButti K."/>
            <person name="Lindquist E.A."/>
            <person name="Lipzen A."/>
            <person name="Lundell T."/>
            <person name="Morin E."/>
            <person name="Murat C."/>
            <person name="Sun H."/>
            <person name="Tunlid A."/>
            <person name="Henrissat B."/>
            <person name="Grigoriev I.V."/>
            <person name="Hibbett D.S."/>
            <person name="Martin F."/>
            <person name="Nordberg H.P."/>
            <person name="Cantor M.N."/>
            <person name="Hua S.X."/>
        </authorList>
    </citation>
    <scope>NUCLEOTIDE SEQUENCE [LARGE SCALE GENOMIC DNA]</scope>
    <source>
        <strain evidence="2 3">Ve08.2h10</strain>
    </source>
</reference>
<feature type="signal peptide" evidence="1">
    <location>
        <begin position="1"/>
        <end position="18"/>
    </location>
</feature>
<feature type="non-terminal residue" evidence="2">
    <location>
        <position position="91"/>
    </location>
</feature>
<feature type="chain" id="PRO_5002208985" evidence="1">
    <location>
        <begin position="19"/>
        <end position="91"/>
    </location>
</feature>
<protein>
    <submittedName>
        <fullName evidence="2">Uncharacterized protein</fullName>
    </submittedName>
</protein>
<evidence type="ECO:0000256" key="1">
    <source>
        <dbReference type="SAM" id="SignalP"/>
    </source>
</evidence>
<evidence type="ECO:0000313" key="2">
    <source>
        <dbReference type="EMBL" id="KIK79116.1"/>
    </source>
</evidence>
<keyword evidence="1" id="KW-0732">Signal</keyword>
<name>A0A0D0D642_9AGAM</name>
<evidence type="ECO:0000313" key="3">
    <source>
        <dbReference type="Proteomes" id="UP000054538"/>
    </source>
</evidence>
<proteinExistence type="predicted"/>
<sequence>CLLQYTALLVSIITSAVFEFMQSTLQKDPEPCHTLILSGQGWVMELFVRNPGCNHCEFNMHTEVFSQIITELHGLGHTDLKFLLLEEQLTI</sequence>
<dbReference type="EMBL" id="KN826374">
    <property type="protein sequence ID" value="KIK79116.1"/>
    <property type="molecule type" value="Genomic_DNA"/>
</dbReference>
<dbReference type="Proteomes" id="UP000054538">
    <property type="component" value="Unassembled WGS sequence"/>
</dbReference>
<reference evidence="3" key="2">
    <citation type="submission" date="2015-01" db="EMBL/GenBank/DDBJ databases">
        <title>Evolutionary Origins and Diversification of the Mycorrhizal Mutualists.</title>
        <authorList>
            <consortium name="DOE Joint Genome Institute"/>
            <consortium name="Mycorrhizal Genomics Consortium"/>
            <person name="Kohler A."/>
            <person name="Kuo A."/>
            <person name="Nagy L.G."/>
            <person name="Floudas D."/>
            <person name="Copeland A."/>
            <person name="Barry K.W."/>
            <person name="Cichocki N."/>
            <person name="Veneault-Fourrey C."/>
            <person name="LaButti K."/>
            <person name="Lindquist E.A."/>
            <person name="Lipzen A."/>
            <person name="Lundell T."/>
            <person name="Morin E."/>
            <person name="Murat C."/>
            <person name="Riley R."/>
            <person name="Ohm R."/>
            <person name="Sun H."/>
            <person name="Tunlid A."/>
            <person name="Henrissat B."/>
            <person name="Grigoriev I.V."/>
            <person name="Hibbett D.S."/>
            <person name="Martin F."/>
        </authorList>
    </citation>
    <scope>NUCLEOTIDE SEQUENCE [LARGE SCALE GENOMIC DNA]</scope>
    <source>
        <strain evidence="3">Ve08.2h10</strain>
    </source>
</reference>
<dbReference type="HOGENOM" id="CLU_171507_0_0_1"/>
<organism evidence="2 3">
    <name type="scientific">Paxillus rubicundulus Ve08.2h10</name>
    <dbReference type="NCBI Taxonomy" id="930991"/>
    <lineage>
        <taxon>Eukaryota</taxon>
        <taxon>Fungi</taxon>
        <taxon>Dikarya</taxon>
        <taxon>Basidiomycota</taxon>
        <taxon>Agaricomycotina</taxon>
        <taxon>Agaricomycetes</taxon>
        <taxon>Agaricomycetidae</taxon>
        <taxon>Boletales</taxon>
        <taxon>Paxilineae</taxon>
        <taxon>Paxillaceae</taxon>
        <taxon>Paxillus</taxon>
    </lineage>
</organism>
<feature type="non-terminal residue" evidence="2">
    <location>
        <position position="1"/>
    </location>
</feature>
<accession>A0A0D0D642</accession>